<accession>A0AAU8MWS4</accession>
<protein>
    <submittedName>
        <fullName evidence="2">Uncharacterized protein</fullName>
    </submittedName>
</protein>
<dbReference type="AlphaFoldDB" id="A0AAU8MWS4"/>
<dbReference type="EMBL" id="CP159925">
    <property type="protein sequence ID" value="XCO76441.1"/>
    <property type="molecule type" value="Genomic_DNA"/>
</dbReference>
<sequence length="103" mass="11479">MPQIFGIEDDIRGMWTALTGHGLLGLVGPKPRVQARLALLKAILQAEDLGHRYRICTYTPAPGMTMGLAYDSQRYDRRDARSLVDRRTAQRPLPAIDDTASND</sequence>
<proteinExistence type="predicted"/>
<name>A0AAU8MWS4_9GAMM</name>
<dbReference type="RefSeq" id="WP_363799802.1">
    <property type="nucleotide sequence ID" value="NZ_CP159925.1"/>
</dbReference>
<organism evidence="2">
    <name type="scientific">Lysobacter firmicutimachus</name>
    <dbReference type="NCBI Taxonomy" id="1792846"/>
    <lineage>
        <taxon>Bacteria</taxon>
        <taxon>Pseudomonadati</taxon>
        <taxon>Pseudomonadota</taxon>
        <taxon>Gammaproteobacteria</taxon>
        <taxon>Lysobacterales</taxon>
        <taxon>Lysobacteraceae</taxon>
        <taxon>Lysobacter</taxon>
    </lineage>
</organism>
<reference evidence="2" key="1">
    <citation type="submission" date="2024-06" db="EMBL/GenBank/DDBJ databases">
        <authorList>
            <person name="Li S."/>
        </authorList>
    </citation>
    <scope>NUCLEOTIDE SEQUENCE</scope>
    <source>
        <strain evidence="2">SR10</strain>
    </source>
</reference>
<evidence type="ECO:0000256" key="1">
    <source>
        <dbReference type="SAM" id="MobiDB-lite"/>
    </source>
</evidence>
<evidence type="ECO:0000313" key="2">
    <source>
        <dbReference type="EMBL" id="XCO76441.1"/>
    </source>
</evidence>
<gene>
    <name evidence="2" type="ORF">ABU614_06545</name>
</gene>
<feature type="region of interest" description="Disordered" evidence="1">
    <location>
        <begin position="80"/>
        <end position="103"/>
    </location>
</feature>